<reference evidence="1 2" key="1">
    <citation type="submission" date="2016-09" db="EMBL/GenBank/DDBJ databases">
        <authorList>
            <person name="Capua I."/>
            <person name="De Benedictis P."/>
            <person name="Joannis T."/>
            <person name="Lombin L.H."/>
            <person name="Cattoli G."/>
        </authorList>
    </citation>
    <scope>NUCLEOTIDE SEQUENCE [LARGE SCALE GENOMIC DNA]</scope>
    <source>
        <strain evidence="1 2">IMI 309357</strain>
    </source>
</reference>
<gene>
    <name evidence="1" type="ORF">CORC01_13193</name>
</gene>
<dbReference type="AlphaFoldDB" id="A0A1G4AQP5"/>
<accession>A0A1G4AQP5</accession>
<dbReference type="InterPro" id="IPR043504">
    <property type="entry name" value="Peptidase_S1_PA_chymotrypsin"/>
</dbReference>
<dbReference type="OrthoDB" id="10037376at2759"/>
<dbReference type="InterPro" id="IPR009003">
    <property type="entry name" value="Peptidase_S1_PA"/>
</dbReference>
<comment type="caution">
    <text evidence="1">The sequence shown here is derived from an EMBL/GenBank/DDBJ whole genome shotgun (WGS) entry which is preliminary data.</text>
</comment>
<dbReference type="EMBL" id="MJBS01000182">
    <property type="protein sequence ID" value="OHE91497.1"/>
    <property type="molecule type" value="Genomic_DNA"/>
</dbReference>
<evidence type="ECO:0000313" key="2">
    <source>
        <dbReference type="Proteomes" id="UP000176998"/>
    </source>
</evidence>
<dbReference type="Proteomes" id="UP000176998">
    <property type="component" value="Unassembled WGS sequence"/>
</dbReference>
<sequence>MDIAELNNNVTEKFPFTLSDAALEEVAKRFIVDPFHSVGMLQWPNGVLCSAALVGPRHILSAKHWNLDHPILGPFYPGYDNVARFGPAQITNGLFTYAQEPNSSCATEGDWIVYALDQRLGDRLCCIRAKLTDRNIFGKPQFCGGNCPCC</sequence>
<evidence type="ECO:0000313" key="1">
    <source>
        <dbReference type="EMBL" id="OHE91497.1"/>
    </source>
</evidence>
<dbReference type="Gene3D" id="2.40.10.10">
    <property type="entry name" value="Trypsin-like serine proteases"/>
    <property type="match status" value="1"/>
</dbReference>
<protein>
    <submittedName>
        <fullName evidence="1">Uncharacterized protein</fullName>
    </submittedName>
</protein>
<dbReference type="SUPFAM" id="SSF50494">
    <property type="entry name" value="Trypsin-like serine proteases"/>
    <property type="match status" value="1"/>
</dbReference>
<organism evidence="1 2">
    <name type="scientific">Colletotrichum orchidophilum</name>
    <dbReference type="NCBI Taxonomy" id="1209926"/>
    <lineage>
        <taxon>Eukaryota</taxon>
        <taxon>Fungi</taxon>
        <taxon>Dikarya</taxon>
        <taxon>Ascomycota</taxon>
        <taxon>Pezizomycotina</taxon>
        <taxon>Sordariomycetes</taxon>
        <taxon>Hypocreomycetidae</taxon>
        <taxon>Glomerellales</taxon>
        <taxon>Glomerellaceae</taxon>
        <taxon>Colletotrichum</taxon>
    </lineage>
</organism>
<proteinExistence type="predicted"/>
<dbReference type="RefSeq" id="XP_022468670.1">
    <property type="nucleotide sequence ID" value="XM_022624810.1"/>
</dbReference>
<name>A0A1G4AQP5_9PEZI</name>
<dbReference type="STRING" id="1209926.A0A1G4AQP5"/>
<dbReference type="GeneID" id="34566320"/>
<keyword evidence="2" id="KW-1185">Reference proteome</keyword>